<dbReference type="PANTHER" id="PTHR43673">
    <property type="entry name" value="NAD(P)H NITROREDUCTASE YDGI-RELATED"/>
    <property type="match status" value="1"/>
</dbReference>
<evidence type="ECO:0000256" key="4">
    <source>
        <dbReference type="ARBA" id="ARBA00022643"/>
    </source>
</evidence>
<comment type="caution">
    <text evidence="7">The sequence shown here is derived from an EMBL/GenBank/DDBJ whole genome shotgun (WGS) entry which is preliminary data.</text>
</comment>
<sequence length="222" mass="25026">MVADHGQLNALAKLINDRHTVRKFLPEPIPREVLEKALSIAQRTASNNNLQPWRAVILTGEKLESLNKAMLSAWDKGWPDIPETPADYMHHKENFGAELYGKLLGIGRDDHEKRKTTLAENFRFYGAPAAIIVYMDNRLSKYDLISAGLWMQNLTLALRAQGVEACYQASVAGYAKILQSELDLPESVDFLSAIAIGYEDVSYAGNTLRMTRDHWARNVQIR</sequence>
<evidence type="ECO:0000259" key="6">
    <source>
        <dbReference type="Pfam" id="PF00881"/>
    </source>
</evidence>
<dbReference type="InterPro" id="IPR029479">
    <property type="entry name" value="Nitroreductase"/>
</dbReference>
<dbReference type="AlphaFoldDB" id="A0A1T3C9D6"/>
<dbReference type="PANTHER" id="PTHR43673:SF2">
    <property type="entry name" value="NITROREDUCTASE"/>
    <property type="match status" value="1"/>
</dbReference>
<dbReference type="InterPro" id="IPR000415">
    <property type="entry name" value="Nitroreductase-like"/>
</dbReference>
<evidence type="ECO:0000313" key="8">
    <source>
        <dbReference type="Proteomes" id="UP000191004"/>
    </source>
</evidence>
<evidence type="ECO:0000313" key="7">
    <source>
        <dbReference type="EMBL" id="OPB37690.1"/>
    </source>
</evidence>
<proteinExistence type="inferred from homology"/>
<keyword evidence="3" id="KW-0285">Flavoprotein</keyword>
<keyword evidence="5" id="KW-0560">Oxidoreductase</keyword>
<accession>A0A1T3C9D6</accession>
<keyword evidence="8" id="KW-1185">Reference proteome</keyword>
<reference evidence="7 8" key="1">
    <citation type="submission" date="2016-04" db="EMBL/GenBank/DDBJ databases">
        <title>Multiple horizontal gene transfer events from other fungi enriched the ability of the initially mycotrophic fungus Trichoderma (Ascomycota) to feed on dead plant biomass.</title>
        <authorList>
            <person name="Atanasova L."/>
            <person name="Chenthamara K."/>
            <person name="Zhang J."/>
            <person name="Grujic M."/>
            <person name="Henrissat B."/>
            <person name="Kuo A."/>
            <person name="Aertz A."/>
            <person name="Salamov A."/>
            <person name="Lipzen A."/>
            <person name="Labutti K."/>
            <person name="Barry K."/>
            <person name="Miao Y."/>
            <person name="Rahimi M.J."/>
            <person name="Shen Q."/>
            <person name="Grigoriev I.V."/>
            <person name="Kubicek C.P."/>
            <person name="Druzhinina I.S."/>
        </authorList>
    </citation>
    <scope>NUCLEOTIDE SEQUENCE [LARGE SCALE GENOMIC DNA]</scope>
    <source>
        <strain evidence="7 8">NJAU 4742</strain>
    </source>
</reference>
<dbReference type="EMBL" id="LVVK01000022">
    <property type="protein sequence ID" value="OPB37690.1"/>
    <property type="molecule type" value="Genomic_DNA"/>
</dbReference>
<organism evidence="7 8">
    <name type="scientific">Trichoderma guizhouense</name>
    <dbReference type="NCBI Taxonomy" id="1491466"/>
    <lineage>
        <taxon>Eukaryota</taxon>
        <taxon>Fungi</taxon>
        <taxon>Dikarya</taxon>
        <taxon>Ascomycota</taxon>
        <taxon>Pezizomycotina</taxon>
        <taxon>Sordariomycetes</taxon>
        <taxon>Hypocreomycetidae</taxon>
        <taxon>Hypocreales</taxon>
        <taxon>Hypocreaceae</taxon>
        <taxon>Trichoderma</taxon>
    </lineage>
</organism>
<name>A0A1T3C9D6_9HYPO</name>
<dbReference type="SUPFAM" id="SSF55469">
    <property type="entry name" value="FMN-dependent nitroreductase-like"/>
    <property type="match status" value="1"/>
</dbReference>
<dbReference type="OrthoDB" id="41362at2759"/>
<evidence type="ECO:0000256" key="2">
    <source>
        <dbReference type="ARBA" id="ARBA00007118"/>
    </source>
</evidence>
<gene>
    <name evidence="7" type="ORF">A0O28_0046020</name>
</gene>
<comment type="similarity">
    <text evidence="2">Belongs to the nitroreductase family.</text>
</comment>
<dbReference type="GO" id="GO:0016491">
    <property type="term" value="F:oxidoreductase activity"/>
    <property type="evidence" value="ECO:0007669"/>
    <property type="project" value="UniProtKB-KW"/>
</dbReference>
<dbReference type="CDD" id="cd02136">
    <property type="entry name" value="PnbA_NfnB-like"/>
    <property type="match status" value="1"/>
</dbReference>
<dbReference type="Proteomes" id="UP000191004">
    <property type="component" value="Unassembled WGS sequence"/>
</dbReference>
<feature type="domain" description="Nitroreductase" evidence="6">
    <location>
        <begin position="15"/>
        <end position="198"/>
    </location>
</feature>
<dbReference type="Pfam" id="PF00881">
    <property type="entry name" value="Nitroreductase"/>
    <property type="match status" value="1"/>
</dbReference>
<comment type="cofactor">
    <cofactor evidence="1">
        <name>FMN</name>
        <dbReference type="ChEBI" id="CHEBI:58210"/>
    </cofactor>
</comment>
<evidence type="ECO:0000256" key="5">
    <source>
        <dbReference type="ARBA" id="ARBA00023002"/>
    </source>
</evidence>
<keyword evidence="4" id="KW-0288">FMN</keyword>
<evidence type="ECO:0000256" key="3">
    <source>
        <dbReference type="ARBA" id="ARBA00022630"/>
    </source>
</evidence>
<dbReference type="Gene3D" id="3.40.109.10">
    <property type="entry name" value="NADH Oxidase"/>
    <property type="match status" value="1"/>
</dbReference>
<evidence type="ECO:0000256" key="1">
    <source>
        <dbReference type="ARBA" id="ARBA00001917"/>
    </source>
</evidence>
<protein>
    <recommendedName>
        <fullName evidence="6">Nitroreductase domain-containing protein</fullName>
    </recommendedName>
</protein>